<dbReference type="Gene3D" id="3.40.50.150">
    <property type="entry name" value="Vaccinia Virus protein VP39"/>
    <property type="match status" value="1"/>
</dbReference>
<dbReference type="PANTHER" id="PTHR34203:SF15">
    <property type="entry name" value="SLL1173 PROTEIN"/>
    <property type="match status" value="1"/>
</dbReference>
<gene>
    <name evidence="2" type="ORF">AVDCRST_MAG43-641</name>
</gene>
<protein>
    <recommendedName>
        <fullName evidence="1">Methyltransferase FkbM domain-containing protein</fullName>
    </recommendedName>
</protein>
<accession>A0A6J4UBQ2</accession>
<sequence>MSVLAPLIARVERGAMRKLPPALVVGVNAMLHQRLGEPELHELKHLVRSDAITVDVGAHFGVYSFALARLAREGGRVIAIEPIAEDADLIERAARTLRLPISVVRCALSSHTGEAPLRVPRLGGAQKTALATLEDAAQAGDAGGMETRRVPVRTLDDVLRHVDRPVGFLKIDVEGHELEVLDGARETLAQHRPNILIEINHDLGERPPETVFDRILVHGYRGEFLEAGRLRRPLSAFDVERHQVVAADNVLSRDYVNNFIFLPE</sequence>
<reference evidence="2" key="1">
    <citation type="submission" date="2020-02" db="EMBL/GenBank/DDBJ databases">
        <authorList>
            <person name="Meier V. D."/>
        </authorList>
    </citation>
    <scope>NUCLEOTIDE SEQUENCE</scope>
    <source>
        <strain evidence="2">AVDCRST_MAG43</strain>
    </source>
</reference>
<dbReference type="Pfam" id="PF05050">
    <property type="entry name" value="Methyltransf_21"/>
    <property type="match status" value="1"/>
</dbReference>
<evidence type="ECO:0000259" key="1">
    <source>
        <dbReference type="Pfam" id="PF05050"/>
    </source>
</evidence>
<proteinExistence type="predicted"/>
<dbReference type="InterPro" id="IPR052514">
    <property type="entry name" value="SAM-dependent_MTase"/>
</dbReference>
<feature type="domain" description="Methyltransferase FkbM" evidence="1">
    <location>
        <begin position="55"/>
        <end position="207"/>
    </location>
</feature>
<evidence type="ECO:0000313" key="2">
    <source>
        <dbReference type="EMBL" id="CAA9546413.1"/>
    </source>
</evidence>
<dbReference type="PANTHER" id="PTHR34203">
    <property type="entry name" value="METHYLTRANSFERASE, FKBM FAMILY PROTEIN"/>
    <property type="match status" value="1"/>
</dbReference>
<dbReference type="EMBL" id="CADCWI010000034">
    <property type="protein sequence ID" value="CAA9546413.1"/>
    <property type="molecule type" value="Genomic_DNA"/>
</dbReference>
<dbReference type="InterPro" id="IPR006342">
    <property type="entry name" value="FkbM_mtfrase"/>
</dbReference>
<dbReference type="SUPFAM" id="SSF53335">
    <property type="entry name" value="S-adenosyl-L-methionine-dependent methyltransferases"/>
    <property type="match status" value="1"/>
</dbReference>
<name>A0A6J4UBQ2_9BACT</name>
<dbReference type="AlphaFoldDB" id="A0A6J4UBQ2"/>
<organism evidence="2">
    <name type="scientific">uncultured Thermomicrobiales bacterium</name>
    <dbReference type="NCBI Taxonomy" id="1645740"/>
    <lineage>
        <taxon>Bacteria</taxon>
        <taxon>Pseudomonadati</taxon>
        <taxon>Thermomicrobiota</taxon>
        <taxon>Thermomicrobia</taxon>
        <taxon>Thermomicrobiales</taxon>
        <taxon>environmental samples</taxon>
    </lineage>
</organism>
<dbReference type="InterPro" id="IPR029063">
    <property type="entry name" value="SAM-dependent_MTases_sf"/>
</dbReference>
<dbReference type="NCBIfam" id="TIGR01444">
    <property type="entry name" value="fkbM_fam"/>
    <property type="match status" value="1"/>
</dbReference>